<evidence type="ECO:0000313" key="2">
    <source>
        <dbReference type="EMBL" id="PWN72150.1"/>
    </source>
</evidence>
<sequence length="197" mass="23348">MFQNIIKNISRFVILTPEEENIYEGLLTLQKYPKKTHLLRAGEICQFEGFIKEGCVRTYYLDENGFEVTLLFAVEDWWITDIDSFNNKTPSKIFIEALEDTEIYMLNPETKEELMQKVPKFERAFRLMMQRYVVTLQNRLVNTISQPATDRYLEFIRVYPSIPQRVAQYYIASYLGVSKEFVSTIRKRLANKAKIEQ</sequence>
<dbReference type="Gene3D" id="2.60.120.10">
    <property type="entry name" value="Jelly Rolls"/>
    <property type="match status" value="1"/>
</dbReference>
<dbReference type="Proteomes" id="UP000236594">
    <property type="component" value="Unassembled WGS sequence"/>
</dbReference>
<dbReference type="RefSeq" id="WP_109711078.1">
    <property type="nucleotide sequence ID" value="NZ_PPED02000001.1"/>
</dbReference>
<organism evidence="2 3">
    <name type="scientific">Chryseobacterium phosphatilyticum</name>
    <dbReference type="NCBI Taxonomy" id="475075"/>
    <lineage>
        <taxon>Bacteria</taxon>
        <taxon>Pseudomonadati</taxon>
        <taxon>Bacteroidota</taxon>
        <taxon>Flavobacteriia</taxon>
        <taxon>Flavobacteriales</taxon>
        <taxon>Weeksellaceae</taxon>
        <taxon>Chryseobacterium group</taxon>
        <taxon>Chryseobacterium</taxon>
    </lineage>
</organism>
<feature type="domain" description="Cyclic nucleotide-binding" evidence="1">
    <location>
        <begin position="30"/>
        <end position="117"/>
    </location>
</feature>
<dbReference type="OrthoDB" id="1092431at2"/>
<dbReference type="EMBL" id="PPED02000001">
    <property type="protein sequence ID" value="PWN72150.1"/>
    <property type="molecule type" value="Genomic_DNA"/>
</dbReference>
<protein>
    <submittedName>
        <fullName evidence="2">Crp/Fnr family transcriptional regulator</fullName>
    </submittedName>
</protein>
<proteinExistence type="predicted"/>
<evidence type="ECO:0000313" key="3">
    <source>
        <dbReference type="Proteomes" id="UP000236594"/>
    </source>
</evidence>
<evidence type="ECO:0000259" key="1">
    <source>
        <dbReference type="Pfam" id="PF00027"/>
    </source>
</evidence>
<name>A0A316XMI7_9FLAO</name>
<dbReference type="SUPFAM" id="SSF51206">
    <property type="entry name" value="cAMP-binding domain-like"/>
    <property type="match status" value="1"/>
</dbReference>
<dbReference type="CDD" id="cd00038">
    <property type="entry name" value="CAP_ED"/>
    <property type="match status" value="1"/>
</dbReference>
<keyword evidence="3" id="KW-1185">Reference proteome</keyword>
<comment type="caution">
    <text evidence="2">The sequence shown here is derived from an EMBL/GenBank/DDBJ whole genome shotgun (WGS) entry which is preliminary data.</text>
</comment>
<dbReference type="InterPro" id="IPR014710">
    <property type="entry name" value="RmlC-like_jellyroll"/>
</dbReference>
<dbReference type="Pfam" id="PF00027">
    <property type="entry name" value="cNMP_binding"/>
    <property type="match status" value="1"/>
</dbReference>
<gene>
    <name evidence="2" type="ORF">C1631_005995</name>
</gene>
<reference evidence="2 3" key="1">
    <citation type="submission" date="2018-04" db="EMBL/GenBank/DDBJ databases">
        <title>Draft Genome Sequence of Phosphate-Solubilizing Chryseobacterium sp. ISE14 that is a Biocontrol and Plant Growth-Promoting Rhizobacterium Isolated from Cucumber.</title>
        <authorList>
            <person name="Jeong J.-J."/>
            <person name="Sang M.K."/>
            <person name="Choi I.-G."/>
            <person name="Kim K.D."/>
        </authorList>
    </citation>
    <scope>NUCLEOTIDE SEQUENCE [LARGE SCALE GENOMIC DNA]</scope>
    <source>
        <strain evidence="2 3">ISE14</strain>
    </source>
</reference>
<accession>A0A316XMI7</accession>
<dbReference type="AlphaFoldDB" id="A0A316XMI7"/>
<dbReference type="InterPro" id="IPR018490">
    <property type="entry name" value="cNMP-bd_dom_sf"/>
</dbReference>
<dbReference type="InterPro" id="IPR000595">
    <property type="entry name" value="cNMP-bd_dom"/>
</dbReference>